<dbReference type="GO" id="GO:0003676">
    <property type="term" value="F:nucleic acid binding"/>
    <property type="evidence" value="ECO:0007669"/>
    <property type="project" value="InterPro"/>
</dbReference>
<evidence type="ECO:0000313" key="4">
    <source>
        <dbReference type="Proteomes" id="UP000593571"/>
    </source>
</evidence>
<dbReference type="PANTHER" id="PTHR15225:SF8">
    <property type="entry name" value="RNA-BINDING PROTEIN 43"/>
    <property type="match status" value="1"/>
</dbReference>
<dbReference type="Gene3D" id="3.30.70.330">
    <property type="match status" value="1"/>
</dbReference>
<dbReference type="OrthoDB" id="9948435at2759"/>
<dbReference type="InterPro" id="IPR057051">
    <property type="entry name" value="PARP14_RPM_1"/>
</dbReference>
<keyword evidence="4" id="KW-1185">Reference proteome</keyword>
<dbReference type="Proteomes" id="UP000593571">
    <property type="component" value="Unassembled WGS sequence"/>
</dbReference>
<proteinExistence type="predicted"/>
<sequence length="446" mass="50480">MQARRIPKFPQGKSSGPLSGVVSKAAKTTDGMRASTGSFGSRFEPHPEATLFSHCLHASGNEKPKPKLTCPPRIAVSALLDRGPANPRESVSSVMASALNVRESKASERTVKVADLPVGLYDDQLLSTLMKSYFQDTKNEGGVVEDVIYPTRTKGVAYVIFREKKVAENVIRKKKHYLTKKAGFMQLTVSHFNEKIFSSVKAKLDLSVFRSQVILGNLVMDLKRKIPTLCFSPLEYNGRISVQGSFLDIKRLKEFLLLEASSLLEKNKTFISEGKKQSRQSLGRSLQRSSNSLEPLRPSVPKTARSGETLVLDTDIFLYLKKKSRFYESTLKRFHVLCQERVDGEITTIYIKNARDSSQPNNEKLVKEYIEKYSHTLQSELRKETFVLEEKENRGENIKLACEQLSSRYLKVLINFNKTHIDIIGSSSDTYLFKKEVMKLIRQKVR</sequence>
<dbReference type="Pfam" id="PF23222">
    <property type="entry name" value="RRM_PARP14_1"/>
    <property type="match status" value="1"/>
</dbReference>
<reference evidence="3 4" key="1">
    <citation type="journal article" date="2020" name="Nature">
        <title>Six reference-quality genomes reveal evolution of bat adaptations.</title>
        <authorList>
            <person name="Jebb D."/>
            <person name="Huang Z."/>
            <person name="Pippel M."/>
            <person name="Hughes G.M."/>
            <person name="Lavrichenko K."/>
            <person name="Devanna P."/>
            <person name="Winkler S."/>
            <person name="Jermiin L.S."/>
            <person name="Skirmuntt E.C."/>
            <person name="Katzourakis A."/>
            <person name="Burkitt-Gray L."/>
            <person name="Ray D.A."/>
            <person name="Sullivan K.A.M."/>
            <person name="Roscito J.G."/>
            <person name="Kirilenko B.M."/>
            <person name="Davalos L.M."/>
            <person name="Corthals A.P."/>
            <person name="Power M.L."/>
            <person name="Jones G."/>
            <person name="Ransome R.D."/>
            <person name="Dechmann D.K.N."/>
            <person name="Locatelli A.G."/>
            <person name="Puechmaille S.J."/>
            <person name="Fedrigo O."/>
            <person name="Jarvis E.D."/>
            <person name="Hiller M."/>
            <person name="Vernes S.C."/>
            <person name="Myers E.W."/>
            <person name="Teeling E.C."/>
        </authorList>
    </citation>
    <scope>NUCLEOTIDE SEQUENCE [LARGE SCALE GENOMIC DNA]</scope>
    <source>
        <strain evidence="3">MRouAeg1</strain>
        <tissue evidence="3">Muscle</tissue>
    </source>
</reference>
<gene>
    <name evidence="3" type="ORF">HJG63_016487</name>
</gene>
<dbReference type="PANTHER" id="PTHR15225">
    <property type="entry name" value="INTERFERON-INDUCED PROTEIN 35/NMI N-MYC/STAT INTERACTING PROTEIN"/>
    <property type="match status" value="1"/>
</dbReference>
<evidence type="ECO:0000313" key="3">
    <source>
        <dbReference type="EMBL" id="KAF6497439.1"/>
    </source>
</evidence>
<comment type="caution">
    <text evidence="3">The sequence shown here is derived from an EMBL/GenBank/DDBJ whole genome shotgun (WGS) entry which is preliminary data.</text>
</comment>
<dbReference type="InterPro" id="IPR035979">
    <property type="entry name" value="RBD_domain_sf"/>
</dbReference>
<evidence type="ECO:0000256" key="1">
    <source>
        <dbReference type="SAM" id="MobiDB-lite"/>
    </source>
</evidence>
<feature type="region of interest" description="Disordered" evidence="1">
    <location>
        <begin position="275"/>
        <end position="301"/>
    </location>
</feature>
<dbReference type="EMBL" id="JACASE010000002">
    <property type="protein sequence ID" value="KAF6497439.1"/>
    <property type="molecule type" value="Genomic_DNA"/>
</dbReference>
<dbReference type="InterPro" id="IPR012677">
    <property type="entry name" value="Nucleotide-bd_a/b_plait_sf"/>
</dbReference>
<feature type="domain" description="PAR14-like first RRM" evidence="2">
    <location>
        <begin position="128"/>
        <end position="189"/>
    </location>
</feature>
<evidence type="ECO:0000259" key="2">
    <source>
        <dbReference type="Pfam" id="PF23222"/>
    </source>
</evidence>
<organism evidence="3 4">
    <name type="scientific">Rousettus aegyptiacus</name>
    <name type="common">Egyptian fruit bat</name>
    <name type="synonym">Pteropus aegyptiacus</name>
    <dbReference type="NCBI Taxonomy" id="9407"/>
    <lineage>
        <taxon>Eukaryota</taxon>
        <taxon>Metazoa</taxon>
        <taxon>Chordata</taxon>
        <taxon>Craniata</taxon>
        <taxon>Vertebrata</taxon>
        <taxon>Euteleostomi</taxon>
        <taxon>Mammalia</taxon>
        <taxon>Eutheria</taxon>
        <taxon>Laurasiatheria</taxon>
        <taxon>Chiroptera</taxon>
        <taxon>Yinpterochiroptera</taxon>
        <taxon>Pteropodoidea</taxon>
        <taxon>Pteropodidae</taxon>
        <taxon>Rousettinae</taxon>
        <taxon>Rousettus</taxon>
    </lineage>
</organism>
<accession>A0A7J8JMC5</accession>
<dbReference type="AlphaFoldDB" id="A0A7J8JMC5"/>
<protein>
    <submittedName>
        <fullName evidence="3">RNA binding motif protein 43</fullName>
    </submittedName>
</protein>
<feature type="region of interest" description="Disordered" evidence="1">
    <location>
        <begin position="1"/>
        <end position="37"/>
    </location>
</feature>
<dbReference type="SUPFAM" id="SSF54928">
    <property type="entry name" value="RNA-binding domain, RBD"/>
    <property type="match status" value="1"/>
</dbReference>
<name>A0A7J8JMC5_ROUAE</name>
<feature type="compositionally biased region" description="Low complexity" evidence="1">
    <location>
        <begin position="279"/>
        <end position="293"/>
    </location>
</feature>